<feature type="compositionally biased region" description="Low complexity" evidence="1">
    <location>
        <begin position="720"/>
        <end position="748"/>
    </location>
</feature>
<feature type="compositionally biased region" description="Low complexity" evidence="1">
    <location>
        <begin position="536"/>
        <end position="574"/>
    </location>
</feature>
<feature type="region of interest" description="Disordered" evidence="1">
    <location>
        <begin position="179"/>
        <end position="211"/>
    </location>
</feature>
<feature type="region of interest" description="Disordered" evidence="1">
    <location>
        <begin position="527"/>
        <end position="599"/>
    </location>
</feature>
<feature type="compositionally biased region" description="Polar residues" evidence="1">
    <location>
        <begin position="494"/>
        <end position="508"/>
    </location>
</feature>
<sequence length="808" mass="89898">MMKKTTTTILPTTTTTSTTAKTNNIPRSISELNTRGTIVTRSIADNGNQNQNINNAVDGSNNNIVIPLPAHRLNDRSLATGVIVISQDHGFPPLFHTPIDATSFHHHPHAHYHPVQGISSSSLSSLPRSQPVRRYQPTTTSATTSDINQLSTDIGRHYHYELLSNNNNLNDYQNQLENPFGDSHVTPRSTTTSTTTTTTTTTTPPTTVVNHFNLPATTTTKANDQNDMKNNVNQNNNTDHHDSLNNNMERSTIIDGSSSSISSNNKFNPPKRAIQNHHHHQSSMKARIQVTRPKPNVVNIDLIKTLTTTTMTNPDDHEDGVDDDELTTTTATTTTTNPHNLSNEELTITTTAATPTMIDNLDKQNDSIPLIITLKNHHLETFEIPKSTTKTKKQRIGSVATRIQSLSSDKNNLDDDQPRNFDIKLKSKTLEFSDNGKHNDNDDDDHRNNHMESFTLKRKVKQQPHLTFSTQSPIAILMDHEEAVNHDEHPGVSNDENNQSKRSFTGSTNVLNSLVKELNQAIENRMRELANRTESKTTTTTSTTTTTTQPSISTTTTEMPEITTTTTSSFISNSDENESTEMEDDDDNENERSTTTTTTPNTVSTVIYDEPETGLESLSPSTTTTMAPNIEEIVDLTTTIPTKDLDDCIDDDDHHDDDDKNSGLEREGPVVKIDRNKPNEETLKRHIIHDDEDIEDLLTTITPRTFFHHQHNRNDDNDDNNNSSSGETPTTTATTTTTFDESFTTTATLPTNVFGKRKQTTTTTAKPKIEREIDEHEIEQTATSALDLDEDDEENVVIPTTTTTTKDN</sequence>
<feature type="compositionally biased region" description="Acidic residues" evidence="1">
    <location>
        <begin position="575"/>
        <end position="589"/>
    </location>
</feature>
<proteinExistence type="predicted"/>
<gene>
    <name evidence="2" type="ORF">HUG17_0131</name>
</gene>
<feature type="region of interest" description="Disordered" evidence="1">
    <location>
        <begin position="647"/>
        <end position="678"/>
    </location>
</feature>
<feature type="region of interest" description="Disordered" evidence="1">
    <location>
        <begin position="486"/>
        <end position="508"/>
    </location>
</feature>
<feature type="compositionally biased region" description="Acidic residues" evidence="1">
    <location>
        <begin position="647"/>
        <end position="656"/>
    </location>
</feature>
<protein>
    <submittedName>
        <fullName evidence="2">Uncharacterized protein</fullName>
    </submittedName>
</protein>
<evidence type="ECO:0000256" key="1">
    <source>
        <dbReference type="SAM" id="MobiDB-lite"/>
    </source>
</evidence>
<dbReference type="EMBL" id="SDOV01000001">
    <property type="protein sequence ID" value="KAH7644593.1"/>
    <property type="molecule type" value="Genomic_DNA"/>
</dbReference>
<organism evidence="2">
    <name type="scientific">Dermatophagoides farinae</name>
    <name type="common">American house dust mite</name>
    <dbReference type="NCBI Taxonomy" id="6954"/>
    <lineage>
        <taxon>Eukaryota</taxon>
        <taxon>Metazoa</taxon>
        <taxon>Ecdysozoa</taxon>
        <taxon>Arthropoda</taxon>
        <taxon>Chelicerata</taxon>
        <taxon>Arachnida</taxon>
        <taxon>Acari</taxon>
        <taxon>Acariformes</taxon>
        <taxon>Sarcoptiformes</taxon>
        <taxon>Astigmata</taxon>
        <taxon>Psoroptidia</taxon>
        <taxon>Analgoidea</taxon>
        <taxon>Pyroglyphidae</taxon>
        <taxon>Dermatophagoidinae</taxon>
        <taxon>Dermatophagoides</taxon>
    </lineage>
</organism>
<reference evidence="2" key="2">
    <citation type="journal article" date="2021" name="World Allergy Organ. J.">
        <title>Chromosome-level assembly of Dermatophagoides farinae genome and transcriptome reveals two novel allergens Der f 37 and Der f 39.</title>
        <authorList>
            <person name="Chen J."/>
            <person name="Cai Z."/>
            <person name="Fan D."/>
            <person name="Hu J."/>
            <person name="Hou Y."/>
            <person name="He Y."/>
            <person name="Zhang Z."/>
            <person name="Zhao Z."/>
            <person name="Gao P."/>
            <person name="Hu W."/>
            <person name="Sun J."/>
            <person name="Li J."/>
            <person name="Ji K."/>
        </authorList>
    </citation>
    <scope>NUCLEOTIDE SEQUENCE</scope>
    <source>
        <strain evidence="2">JKM2019</strain>
    </source>
</reference>
<dbReference type="Proteomes" id="UP000828236">
    <property type="component" value="Unassembled WGS sequence"/>
</dbReference>
<name>A0A9D4P620_DERFA</name>
<comment type="caution">
    <text evidence="2">The sequence shown here is derived from an EMBL/GenBank/DDBJ whole genome shotgun (WGS) entry which is preliminary data.</text>
</comment>
<dbReference type="AlphaFoldDB" id="A0A9D4P620"/>
<feature type="region of interest" description="Disordered" evidence="1">
    <location>
        <begin position="708"/>
        <end position="808"/>
    </location>
</feature>
<feature type="compositionally biased region" description="Basic and acidic residues" evidence="1">
    <location>
        <begin position="657"/>
        <end position="678"/>
    </location>
</feature>
<accession>A0A9D4P620</accession>
<feature type="compositionally biased region" description="Low complexity" evidence="1">
    <location>
        <begin position="186"/>
        <end position="207"/>
    </location>
</feature>
<evidence type="ECO:0000313" key="2">
    <source>
        <dbReference type="EMBL" id="KAH7644593.1"/>
    </source>
</evidence>
<reference evidence="2" key="1">
    <citation type="submission" date="2020-06" db="EMBL/GenBank/DDBJ databases">
        <authorList>
            <person name="Ji K."/>
            <person name="Li J."/>
        </authorList>
    </citation>
    <scope>NUCLEOTIDE SEQUENCE</scope>
    <source>
        <strain evidence="2">JKM2019</strain>
        <tissue evidence="2">Whole body</tissue>
    </source>
</reference>